<dbReference type="GO" id="GO:0005737">
    <property type="term" value="C:cytoplasm"/>
    <property type="evidence" value="ECO:0007669"/>
    <property type="project" value="UniProtKB-SubCell"/>
</dbReference>
<comment type="caution">
    <text evidence="8">The sequence shown here is derived from an EMBL/GenBank/DDBJ whole genome shotgun (WGS) entry which is preliminary data.</text>
</comment>
<evidence type="ECO:0000256" key="7">
    <source>
        <dbReference type="SAM" id="MobiDB-lite"/>
    </source>
</evidence>
<dbReference type="EC" id="2.1.1.199" evidence="6"/>
<accession>A0A4R4DY19</accession>
<dbReference type="InterPro" id="IPR002903">
    <property type="entry name" value="RsmH"/>
</dbReference>
<gene>
    <name evidence="6 8" type="primary">rsmH</name>
    <name evidence="8" type="ORF">E0486_11850</name>
</gene>
<dbReference type="GO" id="GO:0071424">
    <property type="term" value="F:rRNA (cytosine-N4-)-methyltransferase activity"/>
    <property type="evidence" value="ECO:0007669"/>
    <property type="project" value="UniProtKB-UniRule"/>
</dbReference>
<keyword evidence="3 6" id="KW-0489">Methyltransferase</keyword>
<dbReference type="InterPro" id="IPR023397">
    <property type="entry name" value="SAM-dep_MeTrfase_MraW_recog"/>
</dbReference>
<dbReference type="SUPFAM" id="SSF81799">
    <property type="entry name" value="Putative methyltransferase TM0872, insert domain"/>
    <property type="match status" value="1"/>
</dbReference>
<keyword evidence="4 6" id="KW-0808">Transferase</keyword>
<feature type="binding site" evidence="6">
    <location>
        <position position="139"/>
    </location>
    <ligand>
        <name>S-adenosyl-L-methionine</name>
        <dbReference type="ChEBI" id="CHEBI:59789"/>
    </ligand>
</feature>
<comment type="function">
    <text evidence="6">Specifically methylates the N4 position of cytidine in position 1402 (C1402) of 16S rRNA.</text>
</comment>
<dbReference type="Gene3D" id="1.10.150.170">
    <property type="entry name" value="Putative methyltransferase TM0872, insert domain"/>
    <property type="match status" value="1"/>
</dbReference>
<comment type="similarity">
    <text evidence="1 6">Belongs to the methyltransferase superfamily. RsmH family.</text>
</comment>
<dbReference type="Pfam" id="PF01795">
    <property type="entry name" value="Methyltransf_5"/>
    <property type="match status" value="1"/>
</dbReference>
<keyword evidence="5 6" id="KW-0949">S-adenosyl-L-methionine</keyword>
<evidence type="ECO:0000256" key="2">
    <source>
        <dbReference type="ARBA" id="ARBA00022552"/>
    </source>
</evidence>
<feature type="binding site" evidence="6">
    <location>
        <position position="111"/>
    </location>
    <ligand>
        <name>S-adenosyl-L-methionine</name>
        <dbReference type="ChEBI" id="CHEBI:59789"/>
    </ligand>
</feature>
<proteinExistence type="inferred from homology"/>
<evidence type="ECO:0000256" key="6">
    <source>
        <dbReference type="HAMAP-Rule" id="MF_01007"/>
    </source>
</evidence>
<dbReference type="InterPro" id="IPR029063">
    <property type="entry name" value="SAM-dependent_MTases_sf"/>
</dbReference>
<dbReference type="OrthoDB" id="9806637at2"/>
<dbReference type="HAMAP" id="MF_01007">
    <property type="entry name" value="16SrRNA_methyltr_H"/>
    <property type="match status" value="1"/>
</dbReference>
<feature type="binding site" evidence="6">
    <location>
        <position position="89"/>
    </location>
    <ligand>
        <name>S-adenosyl-L-methionine</name>
        <dbReference type="ChEBI" id="CHEBI:59789"/>
    </ligand>
</feature>
<comment type="subcellular location">
    <subcellularLocation>
        <location evidence="6">Cytoplasm</location>
    </subcellularLocation>
</comment>
<feature type="binding site" evidence="6">
    <location>
        <begin position="69"/>
        <end position="71"/>
    </location>
    <ligand>
        <name>S-adenosyl-L-methionine</name>
        <dbReference type="ChEBI" id="CHEBI:59789"/>
    </ligand>
</feature>
<evidence type="ECO:0000313" key="8">
    <source>
        <dbReference type="EMBL" id="TCZ69923.1"/>
    </source>
</evidence>
<dbReference type="EMBL" id="SKFH01000018">
    <property type="protein sequence ID" value="TCZ69923.1"/>
    <property type="molecule type" value="Genomic_DNA"/>
</dbReference>
<keyword evidence="6" id="KW-0963">Cytoplasm</keyword>
<organism evidence="8 9">
    <name type="scientific">Flaviaesturariibacter aridisoli</name>
    <dbReference type="NCBI Taxonomy" id="2545761"/>
    <lineage>
        <taxon>Bacteria</taxon>
        <taxon>Pseudomonadati</taxon>
        <taxon>Bacteroidota</taxon>
        <taxon>Chitinophagia</taxon>
        <taxon>Chitinophagales</taxon>
        <taxon>Chitinophagaceae</taxon>
        <taxon>Flaviaestuariibacter</taxon>
    </lineage>
</organism>
<reference evidence="8 9" key="1">
    <citation type="submission" date="2019-03" db="EMBL/GenBank/DDBJ databases">
        <authorList>
            <person name="Kim M.K.M."/>
        </authorList>
    </citation>
    <scope>NUCLEOTIDE SEQUENCE [LARGE SCALE GENOMIC DNA]</scope>
    <source>
        <strain evidence="8 9">17J68-15</strain>
    </source>
</reference>
<dbReference type="RefSeq" id="WP_131852395.1">
    <property type="nucleotide sequence ID" value="NZ_SKFH01000018.1"/>
</dbReference>
<dbReference type="GO" id="GO:0070475">
    <property type="term" value="P:rRNA base methylation"/>
    <property type="evidence" value="ECO:0007669"/>
    <property type="project" value="UniProtKB-UniRule"/>
</dbReference>
<evidence type="ECO:0000256" key="1">
    <source>
        <dbReference type="ARBA" id="ARBA00010396"/>
    </source>
</evidence>
<dbReference type="PIRSF" id="PIRSF004486">
    <property type="entry name" value="MraW"/>
    <property type="match status" value="1"/>
</dbReference>
<comment type="catalytic activity">
    <reaction evidence="6">
        <text>cytidine(1402) in 16S rRNA + S-adenosyl-L-methionine = N(4)-methylcytidine(1402) in 16S rRNA + S-adenosyl-L-homocysteine + H(+)</text>
        <dbReference type="Rhea" id="RHEA:42928"/>
        <dbReference type="Rhea" id="RHEA-COMP:10286"/>
        <dbReference type="Rhea" id="RHEA-COMP:10287"/>
        <dbReference type="ChEBI" id="CHEBI:15378"/>
        <dbReference type="ChEBI" id="CHEBI:57856"/>
        <dbReference type="ChEBI" id="CHEBI:59789"/>
        <dbReference type="ChEBI" id="CHEBI:74506"/>
        <dbReference type="ChEBI" id="CHEBI:82748"/>
        <dbReference type="EC" id="2.1.1.199"/>
    </reaction>
</comment>
<dbReference type="SUPFAM" id="SSF53335">
    <property type="entry name" value="S-adenosyl-L-methionine-dependent methyltransferases"/>
    <property type="match status" value="1"/>
</dbReference>
<name>A0A4R4DY19_9BACT</name>
<dbReference type="AlphaFoldDB" id="A0A4R4DY19"/>
<feature type="region of interest" description="Disordered" evidence="7">
    <location>
        <begin position="1"/>
        <end position="30"/>
    </location>
</feature>
<dbReference type="PANTHER" id="PTHR11265">
    <property type="entry name" value="S-ADENOSYL-METHYLTRANSFERASE MRAW"/>
    <property type="match status" value="1"/>
</dbReference>
<evidence type="ECO:0000256" key="5">
    <source>
        <dbReference type="ARBA" id="ARBA00022691"/>
    </source>
</evidence>
<feature type="compositionally biased region" description="Basic and acidic residues" evidence="7">
    <location>
        <begin position="1"/>
        <end position="18"/>
    </location>
</feature>
<sequence>MGKKREASGVNREPKAADQQHAADASRLRADDGSVPNADYHIPVLLHEVLEALAIRPDGVYVDCTFGGGGHSSHVLKALGANGRLLVFDQDADAVRNVPDDARVTFVPHNFRHLKRFLQLHGLAQVDGLLADLGVSSHQFDEGSRGFSTRFEGALDMRMDQRGEKTAASVLQTYSESALHKLLEQYGEVTNAKTLARTIVEIRKTTALDTTLAFRNAVSTVVKGNPNKYFAQVFQALRIEVNDEMGALKELLEQIPDVLKPGGRAAVITFHSLEDRLVKVFFRNGTFEAEEEHPFESTVRHNPLKLVNKKPIEASAEEQKRNPRSRSAKLRVAEKK</sequence>
<evidence type="ECO:0000256" key="4">
    <source>
        <dbReference type="ARBA" id="ARBA00022679"/>
    </source>
</evidence>
<dbReference type="NCBIfam" id="TIGR00006">
    <property type="entry name" value="16S rRNA (cytosine(1402)-N(4))-methyltransferase RsmH"/>
    <property type="match status" value="1"/>
</dbReference>
<keyword evidence="9" id="KW-1185">Reference proteome</keyword>
<keyword evidence="2 6" id="KW-0698">rRNA processing</keyword>
<dbReference type="Gene3D" id="3.40.50.150">
    <property type="entry name" value="Vaccinia Virus protein VP39"/>
    <property type="match status" value="1"/>
</dbReference>
<feature type="region of interest" description="Disordered" evidence="7">
    <location>
        <begin position="292"/>
        <end position="336"/>
    </location>
</feature>
<dbReference type="PANTHER" id="PTHR11265:SF0">
    <property type="entry name" value="12S RRNA N4-METHYLCYTIDINE METHYLTRANSFERASE"/>
    <property type="match status" value="1"/>
</dbReference>
<dbReference type="Proteomes" id="UP000295164">
    <property type="component" value="Unassembled WGS sequence"/>
</dbReference>
<evidence type="ECO:0000256" key="3">
    <source>
        <dbReference type="ARBA" id="ARBA00022603"/>
    </source>
</evidence>
<evidence type="ECO:0000313" key="9">
    <source>
        <dbReference type="Proteomes" id="UP000295164"/>
    </source>
</evidence>
<protein>
    <recommendedName>
        <fullName evidence="6">Ribosomal RNA small subunit methyltransferase H</fullName>
        <ecNumber evidence="6">2.1.1.199</ecNumber>
    </recommendedName>
    <alternativeName>
        <fullName evidence="6">16S rRNA m(4)C1402 methyltransferase</fullName>
    </alternativeName>
    <alternativeName>
        <fullName evidence="6">rRNA (cytosine-N(4)-)-methyltransferase RsmH</fullName>
    </alternativeName>
</protein>
<feature type="binding site" evidence="6">
    <location>
        <position position="132"/>
    </location>
    <ligand>
        <name>S-adenosyl-L-methionine</name>
        <dbReference type="ChEBI" id="CHEBI:59789"/>
    </ligand>
</feature>